<organism evidence="1 2">
    <name type="scientific">Sporofaciens musculi</name>
    <dbReference type="NCBI Taxonomy" id="2681861"/>
    <lineage>
        <taxon>Bacteria</taxon>
        <taxon>Bacillati</taxon>
        <taxon>Bacillota</taxon>
        <taxon>Clostridia</taxon>
        <taxon>Lachnospirales</taxon>
        <taxon>Lachnospiraceae</taxon>
        <taxon>Sporofaciens</taxon>
    </lineage>
</organism>
<dbReference type="EMBL" id="WUQX01000001">
    <property type="protein sequence ID" value="MXP78911.1"/>
    <property type="molecule type" value="Genomic_DNA"/>
</dbReference>
<keyword evidence="2" id="KW-1185">Reference proteome</keyword>
<reference evidence="1 2" key="1">
    <citation type="submission" date="2019-12" db="EMBL/GenBank/DDBJ databases">
        <title>Sporaefaciens musculi gen. nov., sp. nov., a novel bacterium isolated from the caecum of an obese mouse.</title>
        <authorList>
            <person name="Rasmussen T.S."/>
            <person name="Streidl T."/>
            <person name="Hitch T.C.A."/>
            <person name="Wortmann E."/>
            <person name="Deptula P."/>
            <person name="Hansen M."/>
            <person name="Nielsen D.S."/>
            <person name="Clavel T."/>
            <person name="Vogensen F.K."/>
        </authorList>
    </citation>
    <scope>NUCLEOTIDE SEQUENCE [LARGE SCALE GENOMIC DNA]</scope>
    <source>
        <strain evidence="1 2">WCA-9-b2</strain>
    </source>
</reference>
<accession>A0A7X3SM16</accession>
<comment type="caution">
    <text evidence="1">The sequence shown here is derived from an EMBL/GenBank/DDBJ whole genome shotgun (WGS) entry which is preliminary data.</text>
</comment>
<evidence type="ECO:0000313" key="2">
    <source>
        <dbReference type="Proteomes" id="UP000460412"/>
    </source>
</evidence>
<protein>
    <submittedName>
        <fullName evidence="1">Uncharacterized protein</fullName>
    </submittedName>
</protein>
<name>A0A7X3SM16_9FIRM</name>
<dbReference type="RefSeq" id="WP_159756191.1">
    <property type="nucleotide sequence ID" value="NZ_WUQX01000001.1"/>
</dbReference>
<evidence type="ECO:0000313" key="1">
    <source>
        <dbReference type="EMBL" id="MXP78911.1"/>
    </source>
</evidence>
<dbReference type="Proteomes" id="UP000460412">
    <property type="component" value="Unassembled WGS sequence"/>
</dbReference>
<gene>
    <name evidence="1" type="ORF">GN277_27345</name>
</gene>
<proteinExistence type="predicted"/>
<sequence>MGTANTPYDDVFRTLLNDCSGLIIPVINEVFGENYTGKEDIIFSPNEHYINQQDGHEAERITDTCFKIIGTKTKKYHLECQSSADNSMLIRFFEYDTQIALDEG</sequence>
<dbReference type="AlphaFoldDB" id="A0A7X3SM16"/>